<dbReference type="Pfam" id="PF14681">
    <property type="entry name" value="UPRTase"/>
    <property type="match status" value="1"/>
</dbReference>
<accession>Q7VC93</accession>
<protein>
    <submittedName>
        <fullName evidence="2">Uracil phosphoribosyltransferase</fullName>
    </submittedName>
</protein>
<keyword evidence="3" id="KW-1185">Reference proteome</keyword>
<dbReference type="OrthoDB" id="9781675at2"/>
<dbReference type="SUPFAM" id="SSF53271">
    <property type="entry name" value="PRTase-like"/>
    <property type="match status" value="1"/>
</dbReference>
<keyword evidence="2" id="KW-0808">Transferase</keyword>
<dbReference type="HOGENOM" id="CLU_067096_2_1_3"/>
<dbReference type="EnsemblBacteria" id="AAP99893">
    <property type="protein sequence ID" value="AAP99893"/>
    <property type="gene ID" value="Pro_0849"/>
</dbReference>
<dbReference type="AlphaFoldDB" id="Q7VC93"/>
<dbReference type="KEGG" id="pma:Pro_0849"/>
<dbReference type="Gene3D" id="3.40.50.2020">
    <property type="match status" value="1"/>
</dbReference>
<dbReference type="InterPro" id="IPR029057">
    <property type="entry name" value="PRTase-like"/>
</dbReference>
<dbReference type="Proteomes" id="UP000001420">
    <property type="component" value="Chromosome"/>
</dbReference>
<dbReference type="GO" id="GO:0016757">
    <property type="term" value="F:glycosyltransferase activity"/>
    <property type="evidence" value="ECO:0007669"/>
    <property type="project" value="UniProtKB-KW"/>
</dbReference>
<evidence type="ECO:0000313" key="3">
    <source>
        <dbReference type="Proteomes" id="UP000001420"/>
    </source>
</evidence>
<evidence type="ECO:0000259" key="1">
    <source>
        <dbReference type="Pfam" id="PF14681"/>
    </source>
</evidence>
<dbReference type="InterPro" id="IPR000836">
    <property type="entry name" value="PRTase_dom"/>
</dbReference>
<dbReference type="eggNOG" id="COG0035">
    <property type="taxonomic scope" value="Bacteria"/>
</dbReference>
<proteinExistence type="predicted"/>
<dbReference type="EMBL" id="AE017126">
    <property type="protein sequence ID" value="AAP99893.1"/>
    <property type="molecule type" value="Genomic_DNA"/>
</dbReference>
<keyword evidence="2" id="KW-0328">Glycosyltransferase</keyword>
<feature type="domain" description="Phosphoribosyltransferase" evidence="1">
    <location>
        <begin position="10"/>
        <end position="193"/>
    </location>
</feature>
<sequence>MAMTLRVVIPPHPLIGHWLSILRIESTPSPIYSTALEQLGKWLTYEALRDWLPNSKREINTKQGKTEGILIETQIPLIIIPNLPGGLQMWQGAREILPNASLCLGCIPQTIERNAGIIVYCDQIDSGKNLLQNLERLKTLGVESPRIRIITALASTYGLKEIGENFPDLKIYAASVDPTLSENGEIIPGIGNPSLRLNTIITPSH</sequence>
<organism evidence="2 3">
    <name type="scientific">Prochlorococcus marinus (strain SARG / CCMP1375 / SS120)</name>
    <dbReference type="NCBI Taxonomy" id="167539"/>
    <lineage>
        <taxon>Bacteria</taxon>
        <taxon>Bacillati</taxon>
        <taxon>Cyanobacteriota</taxon>
        <taxon>Cyanophyceae</taxon>
        <taxon>Synechococcales</taxon>
        <taxon>Prochlorococcaceae</taxon>
        <taxon>Prochlorococcus</taxon>
    </lineage>
</organism>
<reference evidence="2 3" key="1">
    <citation type="journal article" date="2003" name="Proc. Natl. Acad. Sci. U.S.A.">
        <title>Genome sequence of the cyanobacterium Prochlorococcus marinus SS120, a nearly minimal oxyphototrophic genome.</title>
        <authorList>
            <person name="Dufresne A."/>
            <person name="Salanoubat M."/>
            <person name="Partensky F."/>
            <person name="Artiguenave F."/>
            <person name="Axmann I.M."/>
            <person name="Barbe V."/>
            <person name="Duprat S."/>
            <person name="Galperin M.Y."/>
            <person name="Koonin E.V."/>
            <person name="Le Gall F."/>
            <person name="Makarova K.S."/>
            <person name="Ostrowski M."/>
            <person name="Oztas S."/>
            <person name="Robert C."/>
            <person name="Rogozin I.B."/>
            <person name="Scanlan D.J."/>
            <person name="Tandeau de Marsac N."/>
            <person name="Weissenbach J."/>
            <person name="Wincker P."/>
            <person name="Wolf Y.I."/>
            <person name="Hess W.R."/>
        </authorList>
    </citation>
    <scope>NUCLEOTIDE SEQUENCE [LARGE SCALE GENOMIC DNA]</scope>
    <source>
        <strain evidence="3">SARG / CCMP1375 / SS120</strain>
    </source>
</reference>
<dbReference type="PATRIC" id="fig|167539.5.peg.897"/>
<dbReference type="STRING" id="167539.Pro_0849"/>
<gene>
    <name evidence="2" type="primary">upp</name>
    <name evidence="2" type="ordered locus">Pro_0849</name>
</gene>
<dbReference type="RefSeq" id="WP_011125001.1">
    <property type="nucleotide sequence ID" value="NC_005042.1"/>
</dbReference>
<evidence type="ECO:0000313" key="2">
    <source>
        <dbReference type="EMBL" id="AAP99893.1"/>
    </source>
</evidence>
<name>Q7VC93_PROMA</name>